<dbReference type="SUPFAM" id="SSF55347">
    <property type="entry name" value="Glyceraldehyde-3-phosphate dehydrogenase-like, C-terminal domain"/>
    <property type="match status" value="1"/>
</dbReference>
<evidence type="ECO:0000313" key="5">
    <source>
        <dbReference type="EMBL" id="PAB58963.1"/>
    </source>
</evidence>
<comment type="caution">
    <text evidence="5">The sequence shown here is derived from an EMBL/GenBank/DDBJ whole genome shotgun (WGS) entry which is preliminary data.</text>
</comment>
<organism evidence="5 6">
    <name type="scientific">Anaeromicrobium sediminis</name>
    <dbReference type="NCBI Taxonomy" id="1478221"/>
    <lineage>
        <taxon>Bacteria</taxon>
        <taxon>Bacillati</taxon>
        <taxon>Bacillota</taxon>
        <taxon>Clostridia</taxon>
        <taxon>Peptostreptococcales</taxon>
        <taxon>Thermotaleaceae</taxon>
        <taxon>Anaeromicrobium</taxon>
    </lineage>
</organism>
<dbReference type="InterPro" id="IPR030827">
    <property type="entry name" value="Myo_inos_IolG"/>
</dbReference>
<dbReference type="AlphaFoldDB" id="A0A267MJK4"/>
<accession>A0A267MJK4</accession>
<dbReference type="FunFam" id="3.30.360.10:FF:000023">
    <property type="entry name" value="Inositol 2-dehydrogenase"/>
    <property type="match status" value="1"/>
</dbReference>
<gene>
    <name evidence="5" type="primary">iolG</name>
    <name evidence="5" type="ORF">CCE28_12320</name>
</gene>
<dbReference type="Gene3D" id="3.40.50.720">
    <property type="entry name" value="NAD(P)-binding Rossmann-like Domain"/>
    <property type="match status" value="1"/>
</dbReference>
<evidence type="ECO:0000313" key="6">
    <source>
        <dbReference type="Proteomes" id="UP000216024"/>
    </source>
</evidence>
<feature type="domain" description="Gfo/Idh/MocA-like oxidoreductase N-terminal" evidence="3">
    <location>
        <begin position="3"/>
        <end position="123"/>
    </location>
</feature>
<sequence length="336" mass="37364">MMKLGLIGAGRIGRLHGEIITYHVPKAEIKTVAEVYADEKTIEWASSLAIENVTKDYKEILKDDEIKGVIIASSTDTHADLIIESAKAGKDIFCEKPIDFNIDKIKEALKAVEDAGVKLQIGFNRRFDHNFRRVRELVDGNKVGDVHIVKITSRDPAPPPIEYIKVSGGLFFDMTIHDFDMARYLSGSEVEEVHAVGTVLVDEKIGEAGDIDTAVITLKFENGAIGIIDNSRQAVYGYDQRVEVFGSKGCAVANNDYPDTVRLSTDENVSTDKPLFFFLERYYDSYVQEFKSFVNALAEDKTPPVVGIDGLQPVLIGMAAYKSMKEKRTVKLSELF</sequence>
<evidence type="ECO:0000259" key="3">
    <source>
        <dbReference type="Pfam" id="PF01408"/>
    </source>
</evidence>
<dbReference type="Proteomes" id="UP000216024">
    <property type="component" value="Unassembled WGS sequence"/>
</dbReference>
<dbReference type="PANTHER" id="PTHR42840:SF3">
    <property type="entry name" value="BINDING ROSSMANN FOLD OXIDOREDUCTASE, PUTATIVE (AFU_ORTHOLOGUE AFUA_2G10240)-RELATED"/>
    <property type="match status" value="1"/>
</dbReference>
<dbReference type="NCBIfam" id="TIGR04380">
    <property type="entry name" value="myo_inos_iolG"/>
    <property type="match status" value="1"/>
</dbReference>
<dbReference type="InterPro" id="IPR000683">
    <property type="entry name" value="Gfo/Idh/MocA-like_OxRdtase_N"/>
</dbReference>
<evidence type="ECO:0000256" key="1">
    <source>
        <dbReference type="ARBA" id="ARBA00010928"/>
    </source>
</evidence>
<dbReference type="OrthoDB" id="9815825at2"/>
<protein>
    <submittedName>
        <fullName evidence="5">Inositol 2-dehydrogenase</fullName>
    </submittedName>
</protein>
<dbReference type="InterPro" id="IPR036291">
    <property type="entry name" value="NAD(P)-bd_dom_sf"/>
</dbReference>
<feature type="domain" description="GFO/IDH/MocA-like oxidoreductase" evidence="4">
    <location>
        <begin position="131"/>
        <end position="251"/>
    </location>
</feature>
<dbReference type="Pfam" id="PF22725">
    <property type="entry name" value="GFO_IDH_MocA_C3"/>
    <property type="match status" value="1"/>
</dbReference>
<dbReference type="GO" id="GO:0000166">
    <property type="term" value="F:nucleotide binding"/>
    <property type="evidence" value="ECO:0007669"/>
    <property type="project" value="InterPro"/>
</dbReference>
<dbReference type="Pfam" id="PF01408">
    <property type="entry name" value="GFO_IDH_MocA"/>
    <property type="match status" value="1"/>
</dbReference>
<dbReference type="EMBL" id="NIBG01000010">
    <property type="protein sequence ID" value="PAB58963.1"/>
    <property type="molecule type" value="Genomic_DNA"/>
</dbReference>
<dbReference type="PANTHER" id="PTHR42840">
    <property type="entry name" value="NAD(P)-BINDING ROSSMANN-FOLD SUPERFAMILY PROTEIN-RELATED"/>
    <property type="match status" value="1"/>
</dbReference>
<keyword evidence="2" id="KW-0560">Oxidoreductase</keyword>
<reference evidence="5 6" key="1">
    <citation type="submission" date="2017-06" db="EMBL/GenBank/DDBJ databases">
        <title>Draft genome sequence of anaerobic fermentative bacterium Anaeromicrobium sediminis DY2726D isolated from West Pacific Ocean sediments.</title>
        <authorList>
            <person name="Zeng X."/>
        </authorList>
    </citation>
    <scope>NUCLEOTIDE SEQUENCE [LARGE SCALE GENOMIC DNA]</scope>
    <source>
        <strain evidence="5 6">DY2726D</strain>
    </source>
</reference>
<evidence type="ECO:0000259" key="4">
    <source>
        <dbReference type="Pfam" id="PF22725"/>
    </source>
</evidence>
<evidence type="ECO:0000256" key="2">
    <source>
        <dbReference type="ARBA" id="ARBA00023002"/>
    </source>
</evidence>
<dbReference type="InterPro" id="IPR055170">
    <property type="entry name" value="GFO_IDH_MocA-like_dom"/>
</dbReference>
<dbReference type="Gene3D" id="3.30.360.10">
    <property type="entry name" value="Dihydrodipicolinate Reductase, domain 2"/>
    <property type="match status" value="1"/>
</dbReference>
<proteinExistence type="inferred from homology"/>
<keyword evidence="6" id="KW-1185">Reference proteome</keyword>
<name>A0A267MJK4_9FIRM</name>
<dbReference type="GO" id="GO:0016491">
    <property type="term" value="F:oxidoreductase activity"/>
    <property type="evidence" value="ECO:0007669"/>
    <property type="project" value="UniProtKB-KW"/>
</dbReference>
<comment type="similarity">
    <text evidence="1">Belongs to the Gfo/Idh/MocA family.</text>
</comment>
<dbReference type="SUPFAM" id="SSF51735">
    <property type="entry name" value="NAD(P)-binding Rossmann-fold domains"/>
    <property type="match status" value="1"/>
</dbReference>